<name>A0A318RP42_WILLI</name>
<evidence type="ECO:0000256" key="11">
    <source>
        <dbReference type="ARBA" id="ARBA00029939"/>
    </source>
</evidence>
<evidence type="ECO:0000256" key="9">
    <source>
        <dbReference type="ARBA" id="ARBA00023002"/>
    </source>
</evidence>
<evidence type="ECO:0000313" key="17">
    <source>
        <dbReference type="Proteomes" id="UP000247591"/>
    </source>
</evidence>
<gene>
    <name evidence="16" type="ORF">DFR67_10573</name>
</gene>
<protein>
    <recommendedName>
        <fullName evidence="5">L-lysine N6-monooxygenase MbtG</fullName>
        <ecNumber evidence="4">1.14.13.59</ecNumber>
    </recommendedName>
    <alternativeName>
        <fullName evidence="14">Lysine 6-N-hydroxylase</fullName>
    </alternativeName>
    <alternativeName>
        <fullName evidence="13">Lysine N6-hydroxylase</fullName>
    </alternativeName>
    <alternativeName>
        <fullName evidence="11">Lysine-N-oxygenase</fullName>
    </alternativeName>
    <alternativeName>
        <fullName evidence="12">Mycobactin synthase protein G</fullName>
    </alternativeName>
</protein>
<comment type="cofactor">
    <cofactor evidence="1">
        <name>FAD</name>
        <dbReference type="ChEBI" id="CHEBI:57692"/>
    </cofactor>
</comment>
<accession>A0A318RP42</accession>
<proteinExistence type="inferred from homology"/>
<evidence type="ECO:0000256" key="4">
    <source>
        <dbReference type="ARBA" id="ARBA00013076"/>
    </source>
</evidence>
<dbReference type="Gene3D" id="3.50.50.60">
    <property type="entry name" value="FAD/NAD(P)-binding domain"/>
    <property type="match status" value="1"/>
</dbReference>
<keyword evidence="7" id="KW-0274">FAD</keyword>
<evidence type="ECO:0000313" key="16">
    <source>
        <dbReference type="EMBL" id="PYE17928.1"/>
    </source>
</evidence>
<keyword evidence="10" id="KW-0503">Monooxygenase</keyword>
<reference evidence="16 17" key="1">
    <citation type="submission" date="2018-06" db="EMBL/GenBank/DDBJ databases">
        <title>Genomic Encyclopedia of Type Strains, Phase IV (KMG-IV): sequencing the most valuable type-strain genomes for metagenomic binning, comparative biology and taxonomic classification.</title>
        <authorList>
            <person name="Goeker M."/>
        </authorList>
    </citation>
    <scope>NUCLEOTIDE SEQUENCE [LARGE SCALE GENOMIC DNA]</scope>
    <source>
        <strain evidence="16 17">DSM 45521</strain>
    </source>
</reference>
<dbReference type="AlphaFoldDB" id="A0A318RP42"/>
<organism evidence="16 17">
    <name type="scientific">Williamsia limnetica</name>
    <dbReference type="NCBI Taxonomy" id="882452"/>
    <lineage>
        <taxon>Bacteria</taxon>
        <taxon>Bacillati</taxon>
        <taxon>Actinomycetota</taxon>
        <taxon>Actinomycetes</taxon>
        <taxon>Mycobacteriales</taxon>
        <taxon>Nocardiaceae</taxon>
        <taxon>Williamsia</taxon>
    </lineage>
</organism>
<comment type="similarity">
    <text evidence="3">Belongs to the lysine N(6)-hydroxylase/L-ornithine N(5)-oxygenase family.</text>
</comment>
<evidence type="ECO:0000256" key="14">
    <source>
        <dbReference type="ARBA" id="ARBA00032738"/>
    </source>
</evidence>
<evidence type="ECO:0000256" key="6">
    <source>
        <dbReference type="ARBA" id="ARBA00022630"/>
    </source>
</evidence>
<evidence type="ECO:0000256" key="13">
    <source>
        <dbReference type="ARBA" id="ARBA00032493"/>
    </source>
</evidence>
<comment type="pathway">
    <text evidence="2">Siderophore biosynthesis; mycobactin biosynthesis.</text>
</comment>
<dbReference type="Proteomes" id="UP000247591">
    <property type="component" value="Unassembled WGS sequence"/>
</dbReference>
<sequence length="441" mass="48896">MEIMLDHTTEAVDILGIGFGPSNLALALALEELNAELPPEQQLSSRFIETKEQFGWHPGMLLPRTTMQVSFLKDLATQRNVRSRYTFLNYLSEVNRLTEFVNFQTFFPTRHEFHDYLEWAARGVNADVSYGSRVVSIDTADDMFAVRVEGRHAGVVRARNIVVAAGLAAKMPHGVAPSKRVFHNHQLLSHLAELPEPTTKNFLVIGAGQSAAEVVEYLHTHHQNSHIHAVFAKYGYSPADDSPYANRIFDPAAVDDFHSASPEFRQQLMRYHRGTNYSAVDLPLIEELYAREYDERVRGQRRLFVHGASQVVAVAEAQDRVTVTVRHEPTGLTEDIVCDAVVCATGFNPMNLRTILGDLTDSIAFDAQGAQVSRDYRLVAKSPLPGGVFLQGGTEHTHGISSSLLSNSAVRAGEIAKTIARDRVESRARVSPGQRGTLAQR</sequence>
<dbReference type="GO" id="GO:0047091">
    <property type="term" value="F:L-lysine 6-monooxygenase (NADPH) activity"/>
    <property type="evidence" value="ECO:0007669"/>
    <property type="project" value="UniProtKB-EC"/>
</dbReference>
<evidence type="ECO:0000256" key="15">
    <source>
        <dbReference type="ARBA" id="ARBA00048407"/>
    </source>
</evidence>
<evidence type="ECO:0000256" key="3">
    <source>
        <dbReference type="ARBA" id="ARBA00007588"/>
    </source>
</evidence>
<keyword evidence="17" id="KW-1185">Reference proteome</keyword>
<evidence type="ECO:0000256" key="10">
    <source>
        <dbReference type="ARBA" id="ARBA00023033"/>
    </source>
</evidence>
<dbReference type="PANTHER" id="PTHR42802:SF1">
    <property type="entry name" value="L-ORNITHINE N(5)-MONOOXYGENASE"/>
    <property type="match status" value="1"/>
</dbReference>
<comment type="catalytic activity">
    <reaction evidence="15">
        <text>L-lysine + NADPH + O2 = N(6)-hydroxy-L-lysine + NADP(+) + H2O</text>
        <dbReference type="Rhea" id="RHEA:23228"/>
        <dbReference type="ChEBI" id="CHEBI:15377"/>
        <dbReference type="ChEBI" id="CHEBI:15379"/>
        <dbReference type="ChEBI" id="CHEBI:32551"/>
        <dbReference type="ChEBI" id="CHEBI:57783"/>
        <dbReference type="ChEBI" id="CHEBI:57820"/>
        <dbReference type="ChEBI" id="CHEBI:58349"/>
        <dbReference type="EC" id="1.14.13.59"/>
    </reaction>
</comment>
<dbReference type="PANTHER" id="PTHR42802">
    <property type="entry name" value="MONOOXYGENASE"/>
    <property type="match status" value="1"/>
</dbReference>
<keyword evidence="9" id="KW-0560">Oxidoreductase</keyword>
<evidence type="ECO:0000256" key="8">
    <source>
        <dbReference type="ARBA" id="ARBA00022857"/>
    </source>
</evidence>
<dbReference type="InterPro" id="IPR025700">
    <property type="entry name" value="Lys/Orn_oxygenase"/>
</dbReference>
<dbReference type="SUPFAM" id="SSF51905">
    <property type="entry name" value="FAD/NAD(P)-binding domain"/>
    <property type="match status" value="2"/>
</dbReference>
<dbReference type="EMBL" id="QJSP01000005">
    <property type="protein sequence ID" value="PYE17928.1"/>
    <property type="molecule type" value="Genomic_DNA"/>
</dbReference>
<dbReference type="PRINTS" id="PR00368">
    <property type="entry name" value="FADPNR"/>
</dbReference>
<evidence type="ECO:0000256" key="5">
    <source>
        <dbReference type="ARBA" id="ARBA00016406"/>
    </source>
</evidence>
<dbReference type="Pfam" id="PF13434">
    <property type="entry name" value="Lys_Orn_oxgnase"/>
    <property type="match status" value="1"/>
</dbReference>
<dbReference type="InterPro" id="IPR036188">
    <property type="entry name" value="FAD/NAD-bd_sf"/>
</dbReference>
<evidence type="ECO:0000256" key="2">
    <source>
        <dbReference type="ARBA" id="ARBA00005102"/>
    </source>
</evidence>
<keyword evidence="8" id="KW-0521">NADP</keyword>
<keyword evidence="6" id="KW-0285">Flavoprotein</keyword>
<dbReference type="EC" id="1.14.13.59" evidence="4"/>
<evidence type="ECO:0000256" key="7">
    <source>
        <dbReference type="ARBA" id="ARBA00022827"/>
    </source>
</evidence>
<evidence type="ECO:0000256" key="12">
    <source>
        <dbReference type="ARBA" id="ARBA00031158"/>
    </source>
</evidence>
<evidence type="ECO:0000256" key="1">
    <source>
        <dbReference type="ARBA" id="ARBA00001974"/>
    </source>
</evidence>
<comment type="caution">
    <text evidence="16">The sequence shown here is derived from an EMBL/GenBank/DDBJ whole genome shotgun (WGS) entry which is preliminary data.</text>
</comment>